<dbReference type="Proteomes" id="UP000305196">
    <property type="component" value="Unassembled WGS sequence"/>
</dbReference>
<dbReference type="VEuPathDB" id="PlasmoDB:PVW1_140081600"/>
<evidence type="ECO:0000313" key="2">
    <source>
        <dbReference type="EMBL" id="SCA60112.1"/>
    </source>
</evidence>
<evidence type="ECO:0000313" key="3">
    <source>
        <dbReference type="Proteomes" id="UP000305196"/>
    </source>
</evidence>
<accession>A0A1G4E751</accession>
<sequence>MWGINSTEWDENDVREFLLDQDFYTRKLYEYLETSPTLPIYNEYCGSFKTPVKNKRAVRNICSTILNYLETIYSITDHTNDEYNVCILLNYWVYERLNVVLHSDDSKYIDRIFGEIVGKWNDFIIDKSKQHKNITCEPNHNIVLYDDWKKRRELYEYYVDYHQIKQYLQIDKTNCKEFRQYIESKKKLYEDFKKNCPSSDIKRCPEFYDQCEKYDPKKVLPYINCNDEIMQESDTAVPRLPRIRNGFSFNEPESEEESDDMKKPDDAPNLSGNSHSVTKFGNVLLGVVATSMTSGALYRFTPLGGMIRNGLGWNNNNMRNFNGGDIRLYDYASDSFNPYPGEEHYIGYHPA</sequence>
<gene>
    <name evidence="2" type="ORF">PVC01_000048100</name>
</gene>
<dbReference type="InterPro" id="IPR008780">
    <property type="entry name" value="Plasmodium_Vir"/>
</dbReference>
<proteinExistence type="predicted"/>
<evidence type="ECO:0000256" key="1">
    <source>
        <dbReference type="SAM" id="MobiDB-lite"/>
    </source>
</evidence>
<name>A0A1G4E751_PLAVI</name>
<feature type="region of interest" description="Disordered" evidence="1">
    <location>
        <begin position="242"/>
        <end position="274"/>
    </location>
</feature>
<dbReference type="EMBL" id="FLYI01000107">
    <property type="protein sequence ID" value="SCA60112.1"/>
    <property type="molecule type" value="Genomic_DNA"/>
</dbReference>
<dbReference type="Pfam" id="PF05795">
    <property type="entry name" value="Plasmodium_Vir"/>
    <property type="match status" value="2"/>
</dbReference>
<dbReference type="VEuPathDB" id="PlasmoDB:PVP01_0221300"/>
<dbReference type="VEuPathDB" id="PlasmoDB:PVPAM_020005200"/>
<dbReference type="AlphaFoldDB" id="A0A1G4E751"/>
<reference evidence="2 3" key="1">
    <citation type="submission" date="2016-07" db="EMBL/GenBank/DDBJ databases">
        <authorList>
            <consortium name="Pathogen Informatics"/>
        </authorList>
    </citation>
    <scope>NUCLEOTIDE SEQUENCE [LARGE SCALE GENOMIC DNA]</scope>
</reference>
<organism evidence="2 3">
    <name type="scientific">Plasmodium vivax</name>
    <name type="common">malaria parasite P. vivax</name>
    <dbReference type="NCBI Taxonomy" id="5855"/>
    <lineage>
        <taxon>Eukaryota</taxon>
        <taxon>Sar</taxon>
        <taxon>Alveolata</taxon>
        <taxon>Apicomplexa</taxon>
        <taxon>Aconoidasida</taxon>
        <taxon>Haemosporida</taxon>
        <taxon>Plasmodiidae</taxon>
        <taxon>Plasmodium</taxon>
        <taxon>Plasmodium (Plasmodium)</taxon>
    </lineage>
</organism>
<protein>
    <submittedName>
        <fullName evidence="2">VIR protein</fullName>
    </submittedName>
</protein>